<proteinExistence type="predicted"/>
<evidence type="ECO:0000256" key="2">
    <source>
        <dbReference type="PROSITE-ProRule" id="PRU00047"/>
    </source>
</evidence>
<dbReference type="EMBL" id="GL945437">
    <property type="protein sequence ID" value="EGO22426.1"/>
    <property type="molecule type" value="Genomic_DNA"/>
</dbReference>
<dbReference type="GO" id="GO:0003676">
    <property type="term" value="F:nucleic acid binding"/>
    <property type="evidence" value="ECO:0007669"/>
    <property type="project" value="InterPro"/>
</dbReference>
<sequence length="166" mass="18722">MRTNDFVTRFLALSIQGGLGYENAVELLECNVNPHIAEQLYLQDMRSENLSEAAEEVQKIGRAIELYKMHQGGRGAPMDIGAVQGGQKRRFTCFNCGQEGHMAQDCRNRAQAVQQKNQGRQVHQLETEKLDDQLNTLAGYSYDKIRAFFYDQQAAEMKAQGKEFGA</sequence>
<evidence type="ECO:0000313" key="4">
    <source>
        <dbReference type="EMBL" id="EGO22426.1"/>
    </source>
</evidence>
<accession>F8P2P1</accession>
<dbReference type="SUPFAM" id="SSF57756">
    <property type="entry name" value="Retrovirus zinc finger-like domains"/>
    <property type="match status" value="1"/>
</dbReference>
<keyword evidence="2" id="KW-0479">Metal-binding</keyword>
<organism>
    <name type="scientific">Serpula lacrymans var. lacrymans (strain S7.9)</name>
    <name type="common">Dry rot fungus</name>
    <dbReference type="NCBI Taxonomy" id="578457"/>
    <lineage>
        <taxon>Eukaryota</taxon>
        <taxon>Fungi</taxon>
        <taxon>Dikarya</taxon>
        <taxon>Basidiomycota</taxon>
        <taxon>Agaricomycotina</taxon>
        <taxon>Agaricomycetes</taxon>
        <taxon>Agaricomycetidae</taxon>
        <taxon>Boletales</taxon>
        <taxon>Coniophorineae</taxon>
        <taxon>Serpulaceae</taxon>
        <taxon>Serpula</taxon>
    </lineage>
</organism>
<dbReference type="GO" id="GO:0008270">
    <property type="term" value="F:zinc ion binding"/>
    <property type="evidence" value="ECO:0007669"/>
    <property type="project" value="UniProtKB-KW"/>
</dbReference>
<dbReference type="KEGG" id="sla:SERLADRAFT_440447"/>
<dbReference type="RefSeq" id="XP_007320964.1">
    <property type="nucleotide sequence ID" value="XM_007320902.1"/>
</dbReference>
<keyword evidence="2" id="KW-0863">Zinc-finger</keyword>
<dbReference type="Pfam" id="PF00098">
    <property type="entry name" value="zf-CCHC"/>
    <property type="match status" value="1"/>
</dbReference>
<keyword evidence="2" id="KW-0862">Zinc</keyword>
<dbReference type="AlphaFoldDB" id="F8P2P1"/>
<dbReference type="Gene3D" id="4.10.60.10">
    <property type="entry name" value="Zinc finger, CCHC-type"/>
    <property type="match status" value="1"/>
</dbReference>
<dbReference type="OrthoDB" id="3047656at2759"/>
<evidence type="ECO:0000256" key="1">
    <source>
        <dbReference type="ARBA" id="ARBA00022664"/>
    </source>
</evidence>
<feature type="domain" description="CCHC-type" evidence="3">
    <location>
        <begin position="93"/>
        <end position="108"/>
    </location>
</feature>
<dbReference type="SMART" id="SM00343">
    <property type="entry name" value="ZnF_C2HC"/>
    <property type="match status" value="1"/>
</dbReference>
<dbReference type="GeneID" id="18815373"/>
<gene>
    <name evidence="4" type="ORF">SERLADRAFT_440447</name>
</gene>
<protein>
    <recommendedName>
        <fullName evidence="3">CCHC-type domain-containing protein</fullName>
    </recommendedName>
</protein>
<keyword evidence="1" id="KW-0507">mRNA processing</keyword>
<dbReference type="HOGENOM" id="CLU_011693_6_0_1"/>
<dbReference type="GO" id="GO:0006397">
    <property type="term" value="P:mRNA processing"/>
    <property type="evidence" value="ECO:0007669"/>
    <property type="project" value="UniProtKB-KW"/>
</dbReference>
<dbReference type="PROSITE" id="PS50158">
    <property type="entry name" value="ZF_CCHC"/>
    <property type="match status" value="1"/>
</dbReference>
<dbReference type="InterPro" id="IPR001878">
    <property type="entry name" value="Znf_CCHC"/>
</dbReference>
<dbReference type="InterPro" id="IPR036875">
    <property type="entry name" value="Znf_CCHC_sf"/>
</dbReference>
<name>F8P2P1_SERL9</name>
<reference evidence="4" key="1">
    <citation type="submission" date="2011-04" db="EMBL/GenBank/DDBJ databases">
        <title>Evolution of plant cell wall degrading machinery underlies the functional diversity of forest fungi.</title>
        <authorList>
            <consortium name="US DOE Joint Genome Institute (JGI-PGF)"/>
            <person name="Eastwood D.C."/>
            <person name="Floudas D."/>
            <person name="Binder M."/>
            <person name="Majcherczyk A."/>
            <person name="Schneider P."/>
            <person name="Aerts A."/>
            <person name="Asiegbu F.O."/>
            <person name="Baker S.E."/>
            <person name="Barry K."/>
            <person name="Bendiksby M."/>
            <person name="Blumentritt M."/>
            <person name="Coutinho P.M."/>
            <person name="Cullen D."/>
            <person name="Cullen D."/>
            <person name="Gathman A."/>
            <person name="Goodell B."/>
            <person name="Henrissat B."/>
            <person name="Ihrmark K."/>
            <person name="Kauserud H."/>
            <person name="Kohler A."/>
            <person name="LaButti K."/>
            <person name="Lapidus A."/>
            <person name="Lavin J.L."/>
            <person name="Lee Y.-H."/>
            <person name="Lindquist E."/>
            <person name="Lilly W."/>
            <person name="Lucas S."/>
            <person name="Morin E."/>
            <person name="Murat C."/>
            <person name="Oguiza J.A."/>
            <person name="Park J."/>
            <person name="Pisabarro A.G."/>
            <person name="Riley R."/>
            <person name="Rosling A."/>
            <person name="Salamov A."/>
            <person name="Schmidt O."/>
            <person name="Schmutz J."/>
            <person name="Skrede I."/>
            <person name="Stenlid J."/>
            <person name="Wiebenga A."/>
            <person name="Xie X."/>
            <person name="Kues U."/>
            <person name="Hibbett D.S."/>
            <person name="Hoffmeister D."/>
            <person name="Hogberg N."/>
            <person name="Martin F."/>
            <person name="Grigoriev I.V."/>
            <person name="Watkinson S.C."/>
        </authorList>
    </citation>
    <scope>NUCLEOTIDE SEQUENCE</scope>
    <source>
        <strain evidence="4">S7.9</strain>
    </source>
</reference>
<dbReference type="Proteomes" id="UP000008064">
    <property type="component" value="Unassembled WGS sequence"/>
</dbReference>
<evidence type="ECO:0000259" key="3">
    <source>
        <dbReference type="PROSITE" id="PS50158"/>
    </source>
</evidence>